<keyword evidence="8" id="KW-1185">Reference proteome</keyword>
<dbReference type="InterPro" id="IPR058205">
    <property type="entry name" value="D-LDH-like"/>
</dbReference>
<sequence length="334" mass="36541">MKILFYGTASYDKDSFSRELPDYPGISVDFIETNLTPMTAALARGYDAVCAFVNADVHAMTLEILAGFGVKLVLMRCAGFDAVDVDMAKELGLKVTRVPAYSPEAIAEHAMALGLCANRRIHKGYIRVRENNFALDGLVGETLHGKTAGIIGTGRIGAALCRICKGFGMTVLGSDLYPNQKLVDEEHVVDEYVTYDELYARADFISLHAFLNEESYHMINDESIAKMKDGVIFVNTGRGGLVDTQALIRGVLSGKIGAAGLDVYEEENANVYQNRAGEVIDSITARLCSFPNVVMTSHQAFFTREALSEIARVTLDNAQHFARGEEFIPRSQVC</sequence>
<name>A0ABU7RAS9_9ACTN</name>
<feature type="domain" description="D-isomer specific 2-hydroxyacid dehydrogenase catalytic" evidence="5">
    <location>
        <begin position="10"/>
        <end position="326"/>
    </location>
</feature>
<dbReference type="Pfam" id="PF00389">
    <property type="entry name" value="2-Hacid_dh"/>
    <property type="match status" value="1"/>
</dbReference>
<dbReference type="CDD" id="cd12183">
    <property type="entry name" value="LDH_like_2"/>
    <property type="match status" value="1"/>
</dbReference>
<keyword evidence="3" id="KW-0520">NAD</keyword>
<dbReference type="Proteomes" id="UP001332931">
    <property type="component" value="Unassembled WGS sequence"/>
</dbReference>
<accession>A0ABU7RAS9</accession>
<evidence type="ECO:0000313" key="8">
    <source>
        <dbReference type="Proteomes" id="UP001332931"/>
    </source>
</evidence>
<dbReference type="PROSITE" id="PS00671">
    <property type="entry name" value="D_2_HYDROXYACID_DH_3"/>
    <property type="match status" value="1"/>
</dbReference>
<evidence type="ECO:0000259" key="5">
    <source>
        <dbReference type="Pfam" id="PF00389"/>
    </source>
</evidence>
<dbReference type="InterPro" id="IPR036291">
    <property type="entry name" value="NAD(P)-bd_dom_sf"/>
</dbReference>
<gene>
    <name evidence="7" type="ORF">VXJ25_06905</name>
</gene>
<evidence type="ECO:0000256" key="2">
    <source>
        <dbReference type="ARBA" id="ARBA00023002"/>
    </source>
</evidence>
<dbReference type="GO" id="GO:0008720">
    <property type="term" value="F:D-lactate dehydrogenase (NAD+) activity"/>
    <property type="evidence" value="ECO:0007669"/>
    <property type="project" value="UniProtKB-EC"/>
</dbReference>
<dbReference type="Pfam" id="PF02826">
    <property type="entry name" value="2-Hacid_dh_C"/>
    <property type="match status" value="1"/>
</dbReference>
<reference evidence="7 8" key="1">
    <citation type="submission" date="2024-01" db="EMBL/GenBank/DDBJ databases">
        <title>Description of Olsenella sp. nov., isolated from pig feces.</title>
        <authorList>
            <person name="Chang Y.-H."/>
        </authorList>
    </citation>
    <scope>NUCLEOTIDE SEQUENCE [LARGE SCALE GENOMIC DNA]</scope>
    <source>
        <strain evidence="7 8">YH-ols2223</strain>
    </source>
</reference>
<comment type="similarity">
    <text evidence="1 4">Belongs to the D-isomer specific 2-hydroxyacid dehydrogenase family.</text>
</comment>
<comment type="caution">
    <text evidence="7">The sequence shown here is derived from an EMBL/GenBank/DDBJ whole genome shotgun (WGS) entry which is preliminary data.</text>
</comment>
<dbReference type="SUPFAM" id="SSF51735">
    <property type="entry name" value="NAD(P)-binding Rossmann-fold domains"/>
    <property type="match status" value="1"/>
</dbReference>
<dbReference type="RefSeq" id="WP_330958475.1">
    <property type="nucleotide sequence ID" value="NZ_JAZGJQ010000007.1"/>
</dbReference>
<dbReference type="PANTHER" id="PTHR43026">
    <property type="entry name" value="2-HYDROXYACID DEHYDROGENASE HOMOLOG 1-RELATED"/>
    <property type="match status" value="1"/>
</dbReference>
<dbReference type="Gene3D" id="3.40.50.720">
    <property type="entry name" value="NAD(P)-binding Rossmann-like Domain"/>
    <property type="match status" value="2"/>
</dbReference>
<dbReference type="EC" id="1.1.1.28" evidence="7"/>
<proteinExistence type="inferred from homology"/>
<dbReference type="EMBL" id="JAZGJQ010000007">
    <property type="protein sequence ID" value="MEE6147707.1"/>
    <property type="molecule type" value="Genomic_DNA"/>
</dbReference>
<feature type="domain" description="D-isomer specific 2-hydroxyacid dehydrogenase NAD-binding" evidence="6">
    <location>
        <begin position="112"/>
        <end position="300"/>
    </location>
</feature>
<evidence type="ECO:0000256" key="3">
    <source>
        <dbReference type="ARBA" id="ARBA00023027"/>
    </source>
</evidence>
<dbReference type="SUPFAM" id="SSF52283">
    <property type="entry name" value="Formate/glycerate dehydrogenase catalytic domain-like"/>
    <property type="match status" value="1"/>
</dbReference>
<keyword evidence="2 4" id="KW-0560">Oxidoreductase</keyword>
<organism evidence="7 8">
    <name type="scientific">Olsenella absiana</name>
    <dbReference type="NCBI Taxonomy" id="3115222"/>
    <lineage>
        <taxon>Bacteria</taxon>
        <taxon>Bacillati</taxon>
        <taxon>Actinomycetota</taxon>
        <taxon>Coriobacteriia</taxon>
        <taxon>Coriobacteriales</taxon>
        <taxon>Atopobiaceae</taxon>
        <taxon>Olsenella</taxon>
    </lineage>
</organism>
<dbReference type="PANTHER" id="PTHR43026:SF1">
    <property type="entry name" value="2-HYDROXYACID DEHYDROGENASE HOMOLOG 1-RELATED"/>
    <property type="match status" value="1"/>
</dbReference>
<dbReference type="InterPro" id="IPR029753">
    <property type="entry name" value="D-isomer_DH_CS"/>
</dbReference>
<evidence type="ECO:0000256" key="1">
    <source>
        <dbReference type="ARBA" id="ARBA00005854"/>
    </source>
</evidence>
<evidence type="ECO:0000256" key="4">
    <source>
        <dbReference type="RuleBase" id="RU003719"/>
    </source>
</evidence>
<protein>
    <submittedName>
        <fullName evidence="7">2-hydroxyacid dehydrogenase</fullName>
        <ecNumber evidence="7">1.1.1.28</ecNumber>
    </submittedName>
</protein>
<evidence type="ECO:0000313" key="7">
    <source>
        <dbReference type="EMBL" id="MEE6147707.1"/>
    </source>
</evidence>
<dbReference type="InterPro" id="IPR006140">
    <property type="entry name" value="D-isomer_DH_NAD-bd"/>
</dbReference>
<evidence type="ECO:0000259" key="6">
    <source>
        <dbReference type="Pfam" id="PF02826"/>
    </source>
</evidence>
<dbReference type="InterPro" id="IPR006139">
    <property type="entry name" value="D-isomer_2_OHA_DH_cat_dom"/>
</dbReference>